<dbReference type="GO" id="GO:0005886">
    <property type="term" value="C:plasma membrane"/>
    <property type="evidence" value="ECO:0007669"/>
    <property type="project" value="UniProtKB-SubCell"/>
</dbReference>
<evidence type="ECO:0000259" key="7">
    <source>
        <dbReference type="Pfam" id="PF02706"/>
    </source>
</evidence>
<keyword evidence="3 6" id="KW-0812">Transmembrane</keyword>
<evidence type="ECO:0000256" key="6">
    <source>
        <dbReference type="SAM" id="Phobius"/>
    </source>
</evidence>
<dbReference type="PANTHER" id="PTHR32309">
    <property type="entry name" value="TYROSINE-PROTEIN KINASE"/>
    <property type="match status" value="1"/>
</dbReference>
<evidence type="ECO:0000256" key="5">
    <source>
        <dbReference type="ARBA" id="ARBA00023136"/>
    </source>
</evidence>
<dbReference type="EMBL" id="CWJL01000005">
    <property type="protein sequence ID" value="CRY65419.1"/>
    <property type="molecule type" value="Genomic_DNA"/>
</dbReference>
<evidence type="ECO:0000313" key="9">
    <source>
        <dbReference type="EMBL" id="CRY65419.1"/>
    </source>
</evidence>
<evidence type="ECO:0000256" key="2">
    <source>
        <dbReference type="ARBA" id="ARBA00022475"/>
    </source>
</evidence>
<name>A0A0T9NIN7_9GAMM</name>
<dbReference type="RefSeq" id="WP_072086224.1">
    <property type="nucleotide sequence ID" value="NZ_CAWMMU010000005.1"/>
</dbReference>
<dbReference type="Gene3D" id="1.10.287.210">
    <property type="match status" value="1"/>
</dbReference>
<gene>
    <name evidence="8" type="primary">fepE</name>
    <name evidence="8" type="ORF">ERS008529_00406</name>
    <name evidence="9" type="ORF">ERS137968_01314</name>
</gene>
<proteinExistence type="predicted"/>
<reference evidence="11" key="3">
    <citation type="submission" date="2015-03" db="EMBL/GenBank/DDBJ databases">
        <authorList>
            <consortium name="Pathogen Informatics"/>
        </authorList>
    </citation>
    <scope>NUCLEOTIDE SEQUENCE [LARGE SCALE GENOMIC DNA]</scope>
    <source>
        <strain evidence="11">A125KOH2</strain>
    </source>
</reference>
<protein>
    <submittedName>
        <fullName evidence="8">LPS O-antigen length regulator</fullName>
    </submittedName>
</protein>
<feature type="transmembrane region" description="Helical" evidence="6">
    <location>
        <begin position="340"/>
        <end position="363"/>
    </location>
</feature>
<accession>A0A0T9NIN7</accession>
<sequence>MNDRTPKNDDVQVKNKNHDFSTLSVEKNEIDLFKLILIILKSKFKILFATFLFIVAGLFFAYNLPQQWTSTAIIVKPGDELSHVLDKITTDFSALNIDIGIDSDYFLSTFKQNFDSQDLRVKYLVNTNYFKKLMENHIDDEAYKNALIDNIVNNNISSQTNKDGSGSEYRYYILSHSAATATDARELLQGYINYVNKVVDADVDLKIKRALEQAKNISTKGYNIDLLRANNMQAAKIERLKHSISMADAAGIKKPIYGNASIIIDDPDFPITLGSDALKQKLKIEESLTDLTLIDPDFLNRKLYIDKLNELKVPDIEVTPFKYLQQPTEPTKTDPSKRRLVLVLFTLIGFIGSVSFVLATHFLRESKQNEEND</sequence>
<dbReference type="EMBL" id="CQAZ01000003">
    <property type="protein sequence ID" value="CNH12934.1"/>
    <property type="molecule type" value="Genomic_DNA"/>
</dbReference>
<evidence type="ECO:0000313" key="8">
    <source>
        <dbReference type="EMBL" id="CNH12934.1"/>
    </source>
</evidence>
<dbReference type="PANTHER" id="PTHR32309:SF13">
    <property type="entry name" value="FERRIC ENTEROBACTIN TRANSPORT PROTEIN FEPE"/>
    <property type="match status" value="1"/>
</dbReference>
<feature type="domain" description="Polysaccharide chain length determinant N-terminal" evidence="7">
    <location>
        <begin position="28"/>
        <end position="124"/>
    </location>
</feature>
<dbReference type="NCBIfam" id="NF007699">
    <property type="entry name" value="PRK10381.1"/>
    <property type="match status" value="1"/>
</dbReference>
<dbReference type="SUPFAM" id="SSF160355">
    <property type="entry name" value="Bacterial polysaccharide co-polymerase-like"/>
    <property type="match status" value="1"/>
</dbReference>
<keyword evidence="2" id="KW-1003">Cell membrane</keyword>
<dbReference type="GO" id="GO:0004713">
    <property type="term" value="F:protein tyrosine kinase activity"/>
    <property type="evidence" value="ECO:0007669"/>
    <property type="project" value="TreeGrafter"/>
</dbReference>
<reference evidence="8" key="2">
    <citation type="submission" date="2015-03" db="EMBL/GenBank/DDBJ databases">
        <authorList>
            <person name="Murphy D."/>
        </authorList>
    </citation>
    <scope>NUCLEOTIDE SEQUENCE [LARGE SCALE GENOMIC DNA]</scope>
    <source>
        <strain evidence="8">A125KOH2</strain>
    </source>
</reference>
<organism evidence="8 11">
    <name type="scientific">Yersinia pekkanenii</name>
    <dbReference type="NCBI Taxonomy" id="1288385"/>
    <lineage>
        <taxon>Bacteria</taxon>
        <taxon>Pseudomonadati</taxon>
        <taxon>Pseudomonadota</taxon>
        <taxon>Gammaproteobacteria</taxon>
        <taxon>Enterobacterales</taxon>
        <taxon>Yersiniaceae</taxon>
        <taxon>Yersinia</taxon>
    </lineage>
</organism>
<dbReference type="AlphaFoldDB" id="A0A0T9NIN7"/>
<reference evidence="9 10" key="1">
    <citation type="submission" date="2015-03" db="EMBL/GenBank/DDBJ databases">
        <authorList>
            <consortium name="Pathogen Informatics"/>
            <person name="Murphy D."/>
        </authorList>
    </citation>
    <scope>NUCLEOTIDE SEQUENCE [LARGE SCALE GENOMIC DNA]</scope>
    <source>
        <strain evidence="10">type strain: CIP110230</strain>
        <strain evidence="9">Type strain: CIP110230</strain>
    </source>
</reference>
<keyword evidence="10" id="KW-1185">Reference proteome</keyword>
<dbReference type="STRING" id="1288385.ERS137968_01314"/>
<keyword evidence="5 6" id="KW-0472">Membrane</keyword>
<dbReference type="Proteomes" id="UP000045840">
    <property type="component" value="Unassembled WGS sequence"/>
</dbReference>
<dbReference type="Pfam" id="PF02706">
    <property type="entry name" value="Wzz"/>
    <property type="match status" value="1"/>
</dbReference>
<dbReference type="InterPro" id="IPR003856">
    <property type="entry name" value="LPS_length_determ_N"/>
</dbReference>
<evidence type="ECO:0000256" key="4">
    <source>
        <dbReference type="ARBA" id="ARBA00022989"/>
    </source>
</evidence>
<evidence type="ECO:0000256" key="1">
    <source>
        <dbReference type="ARBA" id="ARBA00004651"/>
    </source>
</evidence>
<keyword evidence="4 6" id="KW-1133">Transmembrane helix</keyword>
<dbReference type="InterPro" id="IPR050445">
    <property type="entry name" value="Bact_polysacc_biosynth/exp"/>
</dbReference>
<feature type="transmembrane region" description="Helical" evidence="6">
    <location>
        <begin position="44"/>
        <end position="62"/>
    </location>
</feature>
<evidence type="ECO:0000313" key="10">
    <source>
        <dbReference type="Proteomes" id="UP000044625"/>
    </source>
</evidence>
<dbReference type="Proteomes" id="UP000044625">
    <property type="component" value="Unassembled WGS sequence"/>
</dbReference>
<evidence type="ECO:0000256" key="3">
    <source>
        <dbReference type="ARBA" id="ARBA00022692"/>
    </source>
</evidence>
<evidence type="ECO:0000313" key="11">
    <source>
        <dbReference type="Proteomes" id="UP000045840"/>
    </source>
</evidence>
<dbReference type="OrthoDB" id="6565796at2"/>
<dbReference type="Gene3D" id="3.30.1890.10">
    <property type="entry name" value="FepE-like"/>
    <property type="match status" value="1"/>
</dbReference>
<comment type="subcellular location">
    <subcellularLocation>
        <location evidence="1">Cell membrane</location>
        <topology evidence="1">Multi-pass membrane protein</topology>
    </subcellularLocation>
</comment>